<dbReference type="InterPro" id="IPR011008">
    <property type="entry name" value="Dimeric_a/b-barrel"/>
</dbReference>
<name>A0A5N6FQW0_PETAA</name>
<dbReference type="SUPFAM" id="SSF54909">
    <property type="entry name" value="Dimeric alpha+beta barrel"/>
    <property type="match status" value="1"/>
</dbReference>
<organism evidence="1 2">
    <name type="scientific">Petromyces alliaceus</name>
    <name type="common">Aspergillus alliaceus</name>
    <dbReference type="NCBI Taxonomy" id="209559"/>
    <lineage>
        <taxon>Eukaryota</taxon>
        <taxon>Fungi</taxon>
        <taxon>Dikarya</taxon>
        <taxon>Ascomycota</taxon>
        <taxon>Pezizomycotina</taxon>
        <taxon>Eurotiomycetes</taxon>
        <taxon>Eurotiomycetidae</taxon>
        <taxon>Eurotiales</taxon>
        <taxon>Aspergillaceae</taxon>
        <taxon>Aspergillus</taxon>
        <taxon>Aspergillus subgen. Circumdati</taxon>
    </lineage>
</organism>
<dbReference type="OMA" id="MSEKYDW"/>
<dbReference type="InterPro" id="IPR051807">
    <property type="entry name" value="Sec-metab_biosynth-assoc"/>
</dbReference>
<proteinExistence type="predicted"/>
<dbReference type="Proteomes" id="UP000541154">
    <property type="component" value="Unassembled WGS sequence"/>
</dbReference>
<dbReference type="Gene3D" id="3.30.70.1060">
    <property type="entry name" value="Dimeric alpha+beta barrel"/>
    <property type="match status" value="1"/>
</dbReference>
<protein>
    <submittedName>
        <fullName evidence="1">Uncharacterized protein</fullName>
    </submittedName>
</protein>
<comment type="caution">
    <text evidence="1">The sequence shown here is derived from an EMBL/GenBank/DDBJ whole genome shotgun (WGS) entry which is preliminary data.</text>
</comment>
<gene>
    <name evidence="1" type="ORF">ETB97_008506</name>
</gene>
<reference evidence="1 2" key="1">
    <citation type="submission" date="2019-04" db="EMBL/GenBank/DDBJ databases">
        <title>Aspergillus burnettii sp. nov., novel species from soil in southeast Queensland.</title>
        <authorList>
            <person name="Gilchrist C.L.M."/>
            <person name="Pitt J.I."/>
            <person name="Lange L."/>
            <person name="Lacey H.J."/>
            <person name="Vuong D."/>
            <person name="Midgley D.J."/>
            <person name="Greenfield P."/>
            <person name="Bradbury M."/>
            <person name="Lacey E."/>
            <person name="Busk P.K."/>
            <person name="Pilgaard B."/>
            <person name="Chooi Y.H."/>
            <person name="Piggott A.M."/>
        </authorList>
    </citation>
    <scope>NUCLEOTIDE SEQUENCE [LARGE SCALE GENOMIC DNA]</scope>
    <source>
        <strain evidence="1 2">FRR 5400</strain>
    </source>
</reference>
<dbReference type="AlphaFoldDB" id="A0A5N6FQW0"/>
<dbReference type="PANTHER" id="PTHR33606:SF3">
    <property type="entry name" value="PROTEIN YCII"/>
    <property type="match status" value="1"/>
</dbReference>
<accession>A0A8H6ABQ4</accession>
<keyword evidence="2" id="KW-1185">Reference proteome</keyword>
<accession>A0A5N6FQW0</accession>
<dbReference type="EMBL" id="SPNV01000039">
    <property type="protein sequence ID" value="KAF5864100.1"/>
    <property type="molecule type" value="Genomic_DNA"/>
</dbReference>
<dbReference type="PANTHER" id="PTHR33606">
    <property type="entry name" value="PROTEIN YCII"/>
    <property type="match status" value="1"/>
</dbReference>
<sequence length="109" mass="11975">MSEKYDWLVQIPVNTADMQAWANAREAHLAHLKPYVADGTIVFAGPTLAAHPKSPEDKLEITSSVMMFRAGTEQEVRSIVSKNAFVEVGVWDMERAVVSPFKCGVRAAA</sequence>
<dbReference type="InterPro" id="IPR005545">
    <property type="entry name" value="YCII"/>
</dbReference>
<evidence type="ECO:0000313" key="2">
    <source>
        <dbReference type="Proteomes" id="UP000541154"/>
    </source>
</evidence>
<evidence type="ECO:0000313" key="1">
    <source>
        <dbReference type="EMBL" id="KAF5864100.1"/>
    </source>
</evidence>
<dbReference type="Pfam" id="PF03795">
    <property type="entry name" value="YCII"/>
    <property type="match status" value="1"/>
</dbReference>